<evidence type="ECO:0000256" key="6">
    <source>
        <dbReference type="ARBA" id="ARBA00022801"/>
    </source>
</evidence>
<keyword evidence="11" id="KW-0255">Endonuclease</keyword>
<evidence type="ECO:0000256" key="2">
    <source>
        <dbReference type="ARBA" id="ARBA00001946"/>
    </source>
</evidence>
<feature type="compositionally biased region" description="Basic residues" evidence="9">
    <location>
        <begin position="56"/>
        <end position="66"/>
    </location>
</feature>
<dbReference type="PANTHER" id="PTHR15822:SF4">
    <property type="entry name" value="TYROSYL-DNA PHOSPHODIESTERASE 2"/>
    <property type="match status" value="1"/>
</dbReference>
<dbReference type="PANTHER" id="PTHR15822">
    <property type="entry name" value="TRAF AND TNF RECEPTOR-ASSOCIATED PROTEIN"/>
    <property type="match status" value="1"/>
</dbReference>
<protein>
    <submittedName>
        <fullName evidence="11">Endonuclease/exonuclease/phosphatase family protein</fullName>
    </submittedName>
</protein>
<keyword evidence="4" id="KW-0479">Metal-binding</keyword>
<evidence type="ECO:0000313" key="11">
    <source>
        <dbReference type="EMBL" id="MFB9837883.1"/>
    </source>
</evidence>
<keyword evidence="8" id="KW-0234">DNA repair</keyword>
<dbReference type="InterPro" id="IPR036691">
    <property type="entry name" value="Endo/exonu/phosph_ase_sf"/>
</dbReference>
<keyword evidence="3" id="KW-0540">Nuclease</keyword>
<comment type="cofactor">
    <cofactor evidence="1">
        <name>Mn(2+)</name>
        <dbReference type="ChEBI" id="CHEBI:29035"/>
    </cofactor>
</comment>
<feature type="region of interest" description="Disordered" evidence="9">
    <location>
        <begin position="41"/>
        <end position="77"/>
    </location>
</feature>
<dbReference type="Proteomes" id="UP001589627">
    <property type="component" value="Unassembled WGS sequence"/>
</dbReference>
<feature type="domain" description="Endonuclease/exonuclease/phosphatase" evidence="10">
    <location>
        <begin position="4"/>
        <end position="287"/>
    </location>
</feature>
<proteinExistence type="predicted"/>
<evidence type="ECO:0000256" key="9">
    <source>
        <dbReference type="SAM" id="MobiDB-lite"/>
    </source>
</evidence>
<feature type="region of interest" description="Disordered" evidence="9">
    <location>
        <begin position="296"/>
        <end position="321"/>
    </location>
</feature>
<name>A0ABV5YS73_9ACTN</name>
<dbReference type="InterPro" id="IPR005135">
    <property type="entry name" value="Endo/exonuclease/phosphatase"/>
</dbReference>
<evidence type="ECO:0000256" key="3">
    <source>
        <dbReference type="ARBA" id="ARBA00022722"/>
    </source>
</evidence>
<dbReference type="SUPFAM" id="SSF56219">
    <property type="entry name" value="DNase I-like"/>
    <property type="match status" value="1"/>
</dbReference>
<dbReference type="Pfam" id="PF03372">
    <property type="entry name" value="Exo_endo_phos"/>
    <property type="match status" value="1"/>
</dbReference>
<evidence type="ECO:0000256" key="4">
    <source>
        <dbReference type="ARBA" id="ARBA00022723"/>
    </source>
</evidence>
<dbReference type="GO" id="GO:0004519">
    <property type="term" value="F:endonuclease activity"/>
    <property type="evidence" value="ECO:0007669"/>
    <property type="project" value="UniProtKB-KW"/>
</dbReference>
<dbReference type="InterPro" id="IPR051547">
    <property type="entry name" value="TDP2-like"/>
</dbReference>
<evidence type="ECO:0000256" key="5">
    <source>
        <dbReference type="ARBA" id="ARBA00022763"/>
    </source>
</evidence>
<accession>A0ABV5YS73</accession>
<dbReference type="EMBL" id="JBHLZP010000436">
    <property type="protein sequence ID" value="MFB9837883.1"/>
    <property type="molecule type" value="Genomic_DNA"/>
</dbReference>
<reference evidence="11 12" key="1">
    <citation type="submission" date="2024-09" db="EMBL/GenBank/DDBJ databases">
        <authorList>
            <person name="Sun Q."/>
            <person name="Mori K."/>
        </authorList>
    </citation>
    <scope>NUCLEOTIDE SEQUENCE [LARGE SCALE GENOMIC DNA]</scope>
    <source>
        <strain evidence="11 12">TBRC 0563</strain>
    </source>
</reference>
<evidence type="ECO:0000256" key="1">
    <source>
        <dbReference type="ARBA" id="ARBA00001936"/>
    </source>
</evidence>
<evidence type="ECO:0000313" key="12">
    <source>
        <dbReference type="Proteomes" id="UP001589627"/>
    </source>
</evidence>
<keyword evidence="5" id="KW-0227">DNA damage</keyword>
<sequence>MRVMTMNLWGTRGDWAARREVLRKGIGELAPDLAAFQEVIETSPPPGATPEGGHPGRGHPSPRRAPAHPDPETPPSATYDQAADLLGPEYHVARSTAREPDGQTIAIGSRWPITEVREADLNVTPRTSGFACTTMAALIEAPAPFGPLLFVNHFPSWRLDLEYERELQAVAAARLIDAMLNGRDLHVILAGDLDAAPDAASIRFWTGRQSLNEMSVCYRDAWERTHPNEPGATYTPDNPLMVDGDWPFRRIDYILVRCGLHGGPTLPIHSCERLFTDPVNGVQASDHYGLTADLALPEHQTPDEVPPARRPAPPRDPVSRR</sequence>
<comment type="cofactor">
    <cofactor evidence="2">
        <name>Mg(2+)</name>
        <dbReference type="ChEBI" id="CHEBI:18420"/>
    </cofactor>
</comment>
<evidence type="ECO:0000259" key="10">
    <source>
        <dbReference type="Pfam" id="PF03372"/>
    </source>
</evidence>
<comment type="caution">
    <text evidence="11">The sequence shown here is derived from an EMBL/GenBank/DDBJ whole genome shotgun (WGS) entry which is preliminary data.</text>
</comment>
<evidence type="ECO:0000256" key="7">
    <source>
        <dbReference type="ARBA" id="ARBA00022842"/>
    </source>
</evidence>
<evidence type="ECO:0000256" key="8">
    <source>
        <dbReference type="ARBA" id="ARBA00023204"/>
    </source>
</evidence>
<keyword evidence="12" id="KW-1185">Reference proteome</keyword>
<gene>
    <name evidence="11" type="ORF">ACFFNX_37545</name>
</gene>
<keyword evidence="6" id="KW-0378">Hydrolase</keyword>
<keyword evidence="7" id="KW-0460">Magnesium</keyword>
<dbReference type="Gene3D" id="3.60.10.10">
    <property type="entry name" value="Endonuclease/exonuclease/phosphatase"/>
    <property type="match status" value="1"/>
</dbReference>
<organism evidence="11 12">
    <name type="scientific">Actinoallomurus acaciae</name>
    <dbReference type="NCBI Taxonomy" id="502577"/>
    <lineage>
        <taxon>Bacteria</taxon>
        <taxon>Bacillati</taxon>
        <taxon>Actinomycetota</taxon>
        <taxon>Actinomycetes</taxon>
        <taxon>Streptosporangiales</taxon>
        <taxon>Thermomonosporaceae</taxon>
        <taxon>Actinoallomurus</taxon>
    </lineage>
</organism>
<feature type="compositionally biased region" description="Pro residues" evidence="9">
    <location>
        <begin position="304"/>
        <end position="321"/>
    </location>
</feature>
<dbReference type="RefSeq" id="WP_378210823.1">
    <property type="nucleotide sequence ID" value="NZ_JBHLZP010000436.1"/>
</dbReference>